<dbReference type="Proteomes" id="UP000824120">
    <property type="component" value="Chromosome 9"/>
</dbReference>
<evidence type="ECO:0000313" key="2">
    <source>
        <dbReference type="Proteomes" id="UP000824120"/>
    </source>
</evidence>
<evidence type="ECO:0000313" key="1">
    <source>
        <dbReference type="EMBL" id="KAG5585292.1"/>
    </source>
</evidence>
<reference evidence="1 2" key="1">
    <citation type="submission" date="2020-09" db="EMBL/GenBank/DDBJ databases">
        <title>De no assembly of potato wild relative species, Solanum commersonii.</title>
        <authorList>
            <person name="Cho K."/>
        </authorList>
    </citation>
    <scope>NUCLEOTIDE SEQUENCE [LARGE SCALE GENOMIC DNA]</scope>
    <source>
        <strain evidence="1">LZ3.2</strain>
        <tissue evidence="1">Leaf</tissue>
    </source>
</reference>
<accession>A0A9J5XDK9</accession>
<organism evidence="1 2">
    <name type="scientific">Solanum commersonii</name>
    <name type="common">Commerson's wild potato</name>
    <name type="synonym">Commerson's nightshade</name>
    <dbReference type="NCBI Taxonomy" id="4109"/>
    <lineage>
        <taxon>Eukaryota</taxon>
        <taxon>Viridiplantae</taxon>
        <taxon>Streptophyta</taxon>
        <taxon>Embryophyta</taxon>
        <taxon>Tracheophyta</taxon>
        <taxon>Spermatophyta</taxon>
        <taxon>Magnoliopsida</taxon>
        <taxon>eudicotyledons</taxon>
        <taxon>Gunneridae</taxon>
        <taxon>Pentapetalae</taxon>
        <taxon>asterids</taxon>
        <taxon>lamiids</taxon>
        <taxon>Solanales</taxon>
        <taxon>Solanaceae</taxon>
        <taxon>Solanoideae</taxon>
        <taxon>Solaneae</taxon>
        <taxon>Solanum</taxon>
    </lineage>
</organism>
<keyword evidence="2" id="KW-1185">Reference proteome</keyword>
<dbReference type="AlphaFoldDB" id="A0A9J5XDK9"/>
<dbReference type="EMBL" id="JACXVP010000009">
    <property type="protein sequence ID" value="KAG5585292.1"/>
    <property type="molecule type" value="Genomic_DNA"/>
</dbReference>
<name>A0A9J5XDK9_SOLCO</name>
<proteinExistence type="predicted"/>
<protein>
    <submittedName>
        <fullName evidence="1">Uncharacterized protein</fullName>
    </submittedName>
</protein>
<gene>
    <name evidence="1" type="ORF">H5410_045726</name>
</gene>
<comment type="caution">
    <text evidence="1">The sequence shown here is derived from an EMBL/GenBank/DDBJ whole genome shotgun (WGS) entry which is preliminary data.</text>
</comment>
<sequence length="174" mass="20818">MNFVFQLRQDVGMAKIILKCIELTIMAVVVARDVQGYSRQEEYEPTEEERWIEPRAQETYVRTPFKLIFFSFPCIYYILIRRVLCLNYRIGQTIYTRRKQESLEKESLVKRLEVHLRLSRKGVSRRRSLGIVVHHPQALMAGIKRQYLQWKKRKKKRGGYCSAKEVENKRYASL</sequence>